<evidence type="ECO:0000256" key="1">
    <source>
        <dbReference type="SAM" id="SignalP"/>
    </source>
</evidence>
<dbReference type="Proteomes" id="UP001235547">
    <property type="component" value="Chromosome 2"/>
</dbReference>
<proteinExistence type="predicted"/>
<accession>A0ABY8CR75</accession>
<reference evidence="2 3" key="1">
    <citation type="submission" date="2023-03" db="EMBL/GenBank/DDBJ databases">
        <authorList>
            <person name="Kaur S."/>
            <person name="Espinosa-Saiz D."/>
            <person name="Velazquez E."/>
            <person name="Menendez E."/>
            <person name="diCenzo G.C."/>
        </authorList>
    </citation>
    <scope>NUCLEOTIDE SEQUENCE [LARGE SCALE GENOMIC DNA]</scope>
    <source>
        <strain evidence="2 3">LMG 27395</strain>
    </source>
</reference>
<feature type="signal peptide" evidence="1">
    <location>
        <begin position="1"/>
        <end position="25"/>
    </location>
</feature>
<keyword evidence="3" id="KW-1185">Reference proteome</keyword>
<sequence length="143" mass="16099">MAAQLMKMSRFGFLFLLLISMVQRAAASSDEVEKFVIAALDLSEFETMPAEQRRQLVEASLAYWKNFDSRVPRNSPADAEWFLSELDTTDTTRIGRAINTPAYALMQLSDLDCCLVDFKNVPQKTTAAGSFAGEWQTEMDREA</sequence>
<evidence type="ECO:0000313" key="3">
    <source>
        <dbReference type="Proteomes" id="UP001235547"/>
    </source>
</evidence>
<feature type="chain" id="PRO_5046408598" evidence="1">
    <location>
        <begin position="26"/>
        <end position="143"/>
    </location>
</feature>
<organism evidence="2 3">
    <name type="scientific">Sinorhizobium numidicum</name>
    <dbReference type="NCBI Taxonomy" id="680248"/>
    <lineage>
        <taxon>Bacteria</taxon>
        <taxon>Pseudomonadati</taxon>
        <taxon>Pseudomonadota</taxon>
        <taxon>Alphaproteobacteria</taxon>
        <taxon>Hyphomicrobiales</taxon>
        <taxon>Rhizobiaceae</taxon>
        <taxon>Sinorhizobium/Ensifer group</taxon>
        <taxon>Sinorhizobium</taxon>
    </lineage>
</organism>
<gene>
    <name evidence="2" type="ORF">PYH38_000524</name>
</gene>
<name>A0ABY8CR75_9HYPH</name>
<dbReference type="EMBL" id="CP120370">
    <property type="protein sequence ID" value="WEX81150.1"/>
    <property type="molecule type" value="Genomic_DNA"/>
</dbReference>
<dbReference type="RefSeq" id="WP_280731889.1">
    <property type="nucleotide sequence ID" value="NZ_CP120367.1"/>
</dbReference>
<protein>
    <submittedName>
        <fullName evidence="2">Uncharacterized protein</fullName>
    </submittedName>
</protein>
<evidence type="ECO:0000313" key="2">
    <source>
        <dbReference type="EMBL" id="WEX81150.1"/>
    </source>
</evidence>
<keyword evidence="1" id="KW-0732">Signal</keyword>